<dbReference type="EC" id="5.3.1.22" evidence="5"/>
<evidence type="ECO:0000259" key="4">
    <source>
        <dbReference type="Pfam" id="PF01261"/>
    </source>
</evidence>
<dbReference type="PATRIC" id="fig|37916.4.peg.1743"/>
<dbReference type="AlphaFoldDB" id="A0A0J6W7D4"/>
<protein>
    <submittedName>
        <fullName evidence="5">Hydroxypyruvate isomerase</fullName>
        <ecNumber evidence="5">5.3.1.22</ecNumber>
    </submittedName>
</protein>
<keyword evidence="1 2" id="KW-0413">Isomerase</keyword>
<dbReference type="Proteomes" id="UP000036513">
    <property type="component" value="Unassembled WGS sequence"/>
</dbReference>
<dbReference type="STRING" id="37916.MCHLDSM_01823"/>
<comment type="similarity">
    <text evidence="2">Belongs to the hyi family.</text>
</comment>
<dbReference type="SMR" id="A0A0J6W7D4"/>
<dbReference type="Pfam" id="PF01261">
    <property type="entry name" value="AP_endonuc_2"/>
    <property type="match status" value="1"/>
</dbReference>
<feature type="active site" description="Proton donor/acceptor" evidence="3">
    <location>
        <position position="151"/>
    </location>
</feature>
<dbReference type="PANTHER" id="PTHR43489">
    <property type="entry name" value="ISOMERASE"/>
    <property type="match status" value="1"/>
</dbReference>
<dbReference type="RefSeq" id="WP_048469590.1">
    <property type="nucleotide sequence ID" value="NZ_JYNL01000019.1"/>
</dbReference>
<dbReference type="SUPFAM" id="SSF51658">
    <property type="entry name" value="Xylose isomerase-like"/>
    <property type="match status" value="1"/>
</dbReference>
<name>A0A0J6W7D4_9MYCO</name>
<dbReference type="GO" id="GO:0008903">
    <property type="term" value="F:hydroxypyruvate isomerase activity"/>
    <property type="evidence" value="ECO:0007669"/>
    <property type="project" value="UniProtKB-EC"/>
</dbReference>
<reference evidence="5 6" key="1">
    <citation type="journal article" date="2015" name="Genome Biol. Evol.">
        <title>Characterization of Three Mycobacterium spp. with Potential Use in Bioremediation by Genome Sequencing and Comparative Genomics.</title>
        <authorList>
            <person name="Das S."/>
            <person name="Pettersson B.M."/>
            <person name="Behra P.R."/>
            <person name="Ramesh M."/>
            <person name="Dasgupta S."/>
            <person name="Bhattacharya A."/>
            <person name="Kirsebom L.A."/>
        </authorList>
    </citation>
    <scope>NUCLEOTIDE SEQUENCE [LARGE SCALE GENOMIC DNA]</scope>
    <source>
        <strain evidence="5 6">DSM 43826</strain>
    </source>
</reference>
<evidence type="ECO:0000256" key="3">
    <source>
        <dbReference type="PIRSR" id="PIRSR006241-50"/>
    </source>
</evidence>
<keyword evidence="5" id="KW-0670">Pyruvate</keyword>
<sequence length="276" mass="29697">MTRIAYTVNCSILLTDIPILDRPQAARDAGFDAVEFWWPFPTALPSDAQVDAFIRAITNAGVQLTGLNFAAGDMPAGERGILSDPGRIGEFRANVDIAVDIARTLGTKAFNALYGNRIEGLSIEEQDAVATDNLGVAAAAADEIGAVVLIEPVSGAAAYPLKTARDAVTVIDRVQQKHKANNLRLLADLYHLHVNGDDVADALEVYAERIGHVQIADAPGRGEPGTGNLDLASYLDRLTDFGYEGYVGLEYKATRPDPFYWLNESVRASTGRPITR</sequence>
<dbReference type="EMBL" id="JYNL01000019">
    <property type="protein sequence ID" value="KMO79155.1"/>
    <property type="molecule type" value="Genomic_DNA"/>
</dbReference>
<dbReference type="PANTHER" id="PTHR43489:SF6">
    <property type="entry name" value="HYDROXYPYRUVATE ISOMERASE-RELATED"/>
    <property type="match status" value="1"/>
</dbReference>
<dbReference type="Gene3D" id="3.20.20.150">
    <property type="entry name" value="Divalent-metal-dependent TIM barrel enzymes"/>
    <property type="match status" value="1"/>
</dbReference>
<dbReference type="GO" id="GO:0046487">
    <property type="term" value="P:glyoxylate metabolic process"/>
    <property type="evidence" value="ECO:0007669"/>
    <property type="project" value="TreeGrafter"/>
</dbReference>
<gene>
    <name evidence="5" type="primary">hyi_2</name>
    <name evidence="5" type="ORF">MCHLDSM_01823</name>
</gene>
<keyword evidence="6" id="KW-1185">Reference proteome</keyword>
<dbReference type="InterPro" id="IPR050417">
    <property type="entry name" value="Sugar_Epim/Isomerase"/>
</dbReference>
<feature type="active site" description="Proton donor/acceptor" evidence="3">
    <location>
        <position position="250"/>
    </location>
</feature>
<dbReference type="PIRSF" id="PIRSF006241">
    <property type="entry name" value="HyI"/>
    <property type="match status" value="1"/>
</dbReference>
<evidence type="ECO:0000256" key="1">
    <source>
        <dbReference type="ARBA" id="ARBA00023235"/>
    </source>
</evidence>
<accession>A0A0J6W7D4</accession>
<evidence type="ECO:0000256" key="2">
    <source>
        <dbReference type="PIRNR" id="PIRNR006241"/>
    </source>
</evidence>
<proteinExistence type="inferred from homology"/>
<comment type="caution">
    <text evidence="5">The sequence shown here is derived from an EMBL/GenBank/DDBJ whole genome shotgun (WGS) entry which is preliminary data.</text>
</comment>
<feature type="domain" description="Xylose isomerase-like TIM barrel" evidence="4">
    <location>
        <begin position="24"/>
        <end position="257"/>
    </location>
</feature>
<evidence type="ECO:0000313" key="6">
    <source>
        <dbReference type="Proteomes" id="UP000036513"/>
    </source>
</evidence>
<dbReference type="InterPro" id="IPR026040">
    <property type="entry name" value="HyI-like"/>
</dbReference>
<organism evidence="5 6">
    <name type="scientific">Mycolicibacterium chlorophenolicum</name>
    <dbReference type="NCBI Taxonomy" id="37916"/>
    <lineage>
        <taxon>Bacteria</taxon>
        <taxon>Bacillati</taxon>
        <taxon>Actinomycetota</taxon>
        <taxon>Actinomycetes</taxon>
        <taxon>Mycobacteriales</taxon>
        <taxon>Mycobacteriaceae</taxon>
        <taxon>Mycolicibacterium</taxon>
    </lineage>
</organism>
<dbReference type="InterPro" id="IPR036237">
    <property type="entry name" value="Xyl_isomerase-like_sf"/>
</dbReference>
<dbReference type="InterPro" id="IPR013022">
    <property type="entry name" value="Xyl_isomerase-like_TIM-brl"/>
</dbReference>
<evidence type="ECO:0000313" key="5">
    <source>
        <dbReference type="EMBL" id="KMO79155.1"/>
    </source>
</evidence>